<dbReference type="SUPFAM" id="SSF55729">
    <property type="entry name" value="Acyl-CoA N-acyltransferases (Nat)"/>
    <property type="match status" value="1"/>
</dbReference>
<evidence type="ECO:0008006" key="3">
    <source>
        <dbReference type="Google" id="ProtNLM"/>
    </source>
</evidence>
<evidence type="ECO:0000313" key="1">
    <source>
        <dbReference type="EMBL" id="NOV98167.1"/>
    </source>
</evidence>
<dbReference type="EMBL" id="JABEZU010000003">
    <property type="protein sequence ID" value="NOV98167.1"/>
    <property type="molecule type" value="Genomic_DNA"/>
</dbReference>
<dbReference type="Gene3D" id="3.40.630.30">
    <property type="match status" value="1"/>
</dbReference>
<keyword evidence="2" id="KW-1185">Reference proteome</keyword>
<protein>
    <recommendedName>
        <fullName evidence="3">Acetyltransferase (GNAT) family protein</fullName>
    </recommendedName>
</protein>
<proteinExistence type="predicted"/>
<sequence>MSLAWRDAGRRDRRELQSFICADPPGYTYDPHRGRHHPQLYALRAQGLVRDLRPPVDDPDAILVGHDDDGLAAVVAFGFDPSDEQFVIQAVARAQRCTRRGYGRAAIEQALTVLAAHKLLYSLDCGVFTRIHPDNAESKAAFGSLLFEPLGVYEGMETWVRDI</sequence>
<dbReference type="RefSeq" id="WP_171784382.1">
    <property type="nucleotide sequence ID" value="NZ_BAAAML010000012.1"/>
</dbReference>
<name>A0ABX2A5N6_9MICO</name>
<organism evidence="1 2">
    <name type="scientific">Isoptericola halotolerans</name>
    <dbReference type="NCBI Taxonomy" id="300560"/>
    <lineage>
        <taxon>Bacteria</taxon>
        <taxon>Bacillati</taxon>
        <taxon>Actinomycetota</taxon>
        <taxon>Actinomycetes</taxon>
        <taxon>Micrococcales</taxon>
        <taxon>Promicromonosporaceae</taxon>
        <taxon>Isoptericola</taxon>
    </lineage>
</organism>
<dbReference type="Proteomes" id="UP000757540">
    <property type="component" value="Unassembled WGS sequence"/>
</dbReference>
<reference evidence="1 2" key="1">
    <citation type="submission" date="2020-05" db="EMBL/GenBank/DDBJ databases">
        <title>Genomic Encyclopedia of Type Strains, Phase III (KMG-III): the genomes of soil and plant-associated and newly described type strains.</title>
        <authorList>
            <person name="Whitman W."/>
        </authorList>
    </citation>
    <scope>NUCLEOTIDE SEQUENCE [LARGE SCALE GENOMIC DNA]</scope>
    <source>
        <strain evidence="1 2">KCTC 19046</strain>
    </source>
</reference>
<dbReference type="InterPro" id="IPR016181">
    <property type="entry name" value="Acyl_CoA_acyltransferase"/>
</dbReference>
<accession>A0ABX2A5N6</accession>
<comment type="caution">
    <text evidence="1">The sequence shown here is derived from an EMBL/GenBank/DDBJ whole genome shotgun (WGS) entry which is preliminary data.</text>
</comment>
<evidence type="ECO:0000313" key="2">
    <source>
        <dbReference type="Proteomes" id="UP000757540"/>
    </source>
</evidence>
<gene>
    <name evidence="1" type="ORF">HDG69_002752</name>
</gene>